<evidence type="ECO:0000256" key="1">
    <source>
        <dbReference type="SAM" id="SignalP"/>
    </source>
</evidence>
<dbReference type="Proteomes" id="UP000224854">
    <property type="component" value="Unassembled WGS sequence"/>
</dbReference>
<gene>
    <name evidence="2" type="ORF">CDD82_2966</name>
</gene>
<dbReference type="SUPFAM" id="SSF56399">
    <property type="entry name" value="ADP-ribosylation"/>
    <property type="match status" value="1"/>
</dbReference>
<organism evidence="2 3">
    <name type="scientific">Ophiocordyceps australis</name>
    <dbReference type="NCBI Taxonomy" id="1399860"/>
    <lineage>
        <taxon>Eukaryota</taxon>
        <taxon>Fungi</taxon>
        <taxon>Dikarya</taxon>
        <taxon>Ascomycota</taxon>
        <taxon>Pezizomycotina</taxon>
        <taxon>Sordariomycetes</taxon>
        <taxon>Hypocreomycetidae</taxon>
        <taxon>Hypocreales</taxon>
        <taxon>Ophiocordycipitaceae</taxon>
        <taxon>Ophiocordyceps</taxon>
    </lineage>
</organism>
<proteinExistence type="predicted"/>
<dbReference type="AlphaFoldDB" id="A0A2C5Z9M9"/>
<evidence type="ECO:0000313" key="2">
    <source>
        <dbReference type="EMBL" id="PHH78575.1"/>
    </source>
</evidence>
<dbReference type="EMBL" id="NJEU01000218">
    <property type="protein sequence ID" value="PHH78575.1"/>
    <property type="molecule type" value="Genomic_DNA"/>
</dbReference>
<evidence type="ECO:0000313" key="3">
    <source>
        <dbReference type="Proteomes" id="UP000224854"/>
    </source>
</evidence>
<protein>
    <recommendedName>
        <fullName evidence="4">Enterotoxin</fullName>
    </recommendedName>
</protein>
<name>A0A2C5Z9M9_9HYPO</name>
<keyword evidence="1" id="KW-0732">Signal</keyword>
<dbReference type="OrthoDB" id="4928224at2759"/>
<accession>A0A2C5Z9M9</accession>
<dbReference type="Gene3D" id="3.90.210.10">
    <property type="entry name" value="Heat-Labile Enterotoxin, subunit A"/>
    <property type="match status" value="1"/>
</dbReference>
<feature type="signal peptide" evidence="1">
    <location>
        <begin position="1"/>
        <end position="22"/>
    </location>
</feature>
<evidence type="ECO:0008006" key="4">
    <source>
        <dbReference type="Google" id="ProtNLM"/>
    </source>
</evidence>
<comment type="caution">
    <text evidence="2">The sequence shown here is derived from an EMBL/GenBank/DDBJ whole genome shotgun (WGS) entry which is preliminary data.</text>
</comment>
<feature type="chain" id="PRO_5013084134" description="Enterotoxin" evidence="1">
    <location>
        <begin position="23"/>
        <end position="341"/>
    </location>
</feature>
<reference evidence="2 3" key="1">
    <citation type="submission" date="2017-06" db="EMBL/GenBank/DDBJ databases">
        <title>Ant-infecting Ophiocordyceps genomes reveal a high diversity of potential behavioral manipulation genes and a possible major role for enterotoxins.</title>
        <authorList>
            <person name="De Bekker C."/>
            <person name="Evans H.C."/>
            <person name="Brachmann A."/>
            <person name="Hughes D.P."/>
        </authorList>
    </citation>
    <scope>NUCLEOTIDE SEQUENCE [LARGE SCALE GENOMIC DNA]</scope>
    <source>
        <strain evidence="2 3">1348a</strain>
    </source>
</reference>
<sequence length="341" mass="39485">MKHLIWLLAPCFLVTCPSNTLATQTVAASLPYFRHVVKDAEFLYTSLRVDDRNLTRRSPNYYRSRGGLSVDTNPFAERAWDYSTAWQPTRWVRLGRHVEQVVQGELGDVYHRWVYEVAASPHMVPYVGWARAFTHAAVDGIPWSAVRRWALSEGDWQSRWTRLEWFPNPDYDARWEMFGPNDAQPLLSRMFPVRRQTAHWMGRAFINDLTSRQNTALSPSQLDTLRDLLDWNPEQEPSRDFPLVRKRQPLSLTTAALQQCDWSRHNVPRQKQLMLVGGILPLAECIQVINMLNSLATRPKRRVEGERRTSRGPMASLGIEATDSCQHLAHLVREHAPHAKW</sequence>
<keyword evidence="3" id="KW-1185">Reference proteome</keyword>